<evidence type="ECO:0000256" key="4">
    <source>
        <dbReference type="ARBA" id="ARBA00022833"/>
    </source>
</evidence>
<dbReference type="PANTHER" id="PTHR10201:SF323">
    <property type="entry name" value="MATRIX METALLOPROTEINASE-21"/>
    <property type="match status" value="1"/>
</dbReference>
<dbReference type="KEGG" id="bid:Bind_2637"/>
<feature type="domain" description="Peptidase metallopeptidase" evidence="6">
    <location>
        <begin position="10"/>
        <end position="174"/>
    </location>
</feature>
<keyword evidence="5" id="KW-0482">Metalloprotease</keyword>
<dbReference type="InterPro" id="IPR006026">
    <property type="entry name" value="Peptidase_Metallo"/>
</dbReference>
<dbReference type="HOGENOM" id="CLU_1154629_0_0_5"/>
<dbReference type="SMART" id="SM00235">
    <property type="entry name" value="ZnMc"/>
    <property type="match status" value="1"/>
</dbReference>
<evidence type="ECO:0000256" key="2">
    <source>
        <dbReference type="ARBA" id="ARBA00022723"/>
    </source>
</evidence>
<dbReference type="STRING" id="395963.Bind_2637"/>
<dbReference type="PANTHER" id="PTHR10201">
    <property type="entry name" value="MATRIX METALLOPROTEINASE"/>
    <property type="match status" value="1"/>
</dbReference>
<gene>
    <name evidence="7" type="ordered locus">Bind_2637</name>
</gene>
<dbReference type="InterPro" id="IPR021190">
    <property type="entry name" value="Pept_M10A"/>
</dbReference>
<keyword evidence="2" id="KW-0479">Metal-binding</keyword>
<proteinExistence type="predicted"/>
<keyword evidence="8" id="KW-1185">Reference proteome</keyword>
<dbReference type="AlphaFoldDB" id="B2IJA1"/>
<name>B2IJA1_BEII9</name>
<keyword evidence="3" id="KW-0378">Hydrolase</keyword>
<accession>B2IJA1</accession>
<protein>
    <submittedName>
        <fullName evidence="7">Peptidase M10A and M12B matrixin and adamalysin</fullName>
    </submittedName>
</protein>
<dbReference type="InterPro" id="IPR024079">
    <property type="entry name" value="MetalloPept_cat_dom_sf"/>
</dbReference>
<dbReference type="PRINTS" id="PR00138">
    <property type="entry name" value="MATRIXIN"/>
</dbReference>
<dbReference type="GO" id="GO:0031012">
    <property type="term" value="C:extracellular matrix"/>
    <property type="evidence" value="ECO:0007669"/>
    <property type="project" value="InterPro"/>
</dbReference>
<evidence type="ECO:0000256" key="3">
    <source>
        <dbReference type="ARBA" id="ARBA00022801"/>
    </source>
</evidence>
<organism evidence="7 8">
    <name type="scientific">Beijerinckia indica subsp. indica (strain ATCC 9039 / DSM 1715 / NCIMB 8712)</name>
    <dbReference type="NCBI Taxonomy" id="395963"/>
    <lineage>
        <taxon>Bacteria</taxon>
        <taxon>Pseudomonadati</taxon>
        <taxon>Pseudomonadota</taxon>
        <taxon>Alphaproteobacteria</taxon>
        <taxon>Hyphomicrobiales</taxon>
        <taxon>Beijerinckiaceae</taxon>
        <taxon>Beijerinckia</taxon>
    </lineage>
</organism>
<sequence>MPADPATGAKIITWSFASGPGSITDPFSGFLNGEYKATVEKAMNAWAKASGLTLQEVTDSPATDIRIGWGDFDTKDSGVLGFTSFQTDHSTIKAGAIIRLEDPSETALSHGGPEQQTYAGTHATLYQVLLHEIGHALGLADNADPTSVMYAEASSSNRTLDQTDISGIQFLYQTSPSAAAGTDLSTSSVSGITSSTPASDPGGLNQMIQAMQALARRLPRIPTFLRKANPPSLLTNSLLH</sequence>
<dbReference type="eggNOG" id="COG5549">
    <property type="taxonomic scope" value="Bacteria"/>
</dbReference>
<dbReference type="GO" id="GO:0030574">
    <property type="term" value="P:collagen catabolic process"/>
    <property type="evidence" value="ECO:0007669"/>
    <property type="project" value="TreeGrafter"/>
</dbReference>
<dbReference type="Gene3D" id="3.40.390.10">
    <property type="entry name" value="Collagenase (Catalytic Domain)"/>
    <property type="match status" value="1"/>
</dbReference>
<keyword evidence="4" id="KW-0862">Zinc</keyword>
<dbReference type="GO" id="GO:0006508">
    <property type="term" value="P:proteolysis"/>
    <property type="evidence" value="ECO:0007669"/>
    <property type="project" value="UniProtKB-KW"/>
</dbReference>
<reference evidence="8" key="1">
    <citation type="submission" date="2008-03" db="EMBL/GenBank/DDBJ databases">
        <title>Complete sequence of chromosome of Beijerinckia indica subsp. indica ATCC 9039.</title>
        <authorList>
            <consortium name="US DOE Joint Genome Institute"/>
            <person name="Copeland A."/>
            <person name="Lucas S."/>
            <person name="Lapidus A."/>
            <person name="Glavina del Rio T."/>
            <person name="Dalin E."/>
            <person name="Tice H."/>
            <person name="Bruce D."/>
            <person name="Goodwin L."/>
            <person name="Pitluck S."/>
            <person name="LaButti K."/>
            <person name="Schmutz J."/>
            <person name="Larimer F."/>
            <person name="Land M."/>
            <person name="Hauser L."/>
            <person name="Kyrpides N."/>
            <person name="Mikhailova N."/>
            <person name="Dunfield P.F."/>
            <person name="Dedysh S.N."/>
            <person name="Liesack W."/>
            <person name="Saw J.H."/>
            <person name="Alam M."/>
            <person name="Chen Y."/>
            <person name="Murrell J.C."/>
            <person name="Richardson P."/>
        </authorList>
    </citation>
    <scope>NUCLEOTIDE SEQUENCE [LARGE SCALE GENOMIC DNA]</scope>
    <source>
        <strain evidence="8">ATCC 9039 / DSM 1715 / NCIMB 8712</strain>
    </source>
</reference>
<evidence type="ECO:0000259" key="6">
    <source>
        <dbReference type="SMART" id="SM00235"/>
    </source>
</evidence>
<dbReference type="GO" id="GO:0004222">
    <property type="term" value="F:metalloendopeptidase activity"/>
    <property type="evidence" value="ECO:0007669"/>
    <property type="project" value="InterPro"/>
</dbReference>
<dbReference type="EMBL" id="CP001016">
    <property type="protein sequence ID" value="ACB96219.1"/>
    <property type="molecule type" value="Genomic_DNA"/>
</dbReference>
<evidence type="ECO:0000313" key="8">
    <source>
        <dbReference type="Proteomes" id="UP000001695"/>
    </source>
</evidence>
<dbReference type="InterPro" id="IPR001818">
    <property type="entry name" value="Pept_M10_metallopeptidase"/>
</dbReference>
<dbReference type="GO" id="GO:0030198">
    <property type="term" value="P:extracellular matrix organization"/>
    <property type="evidence" value="ECO:0007669"/>
    <property type="project" value="TreeGrafter"/>
</dbReference>
<dbReference type="Pfam" id="PF00413">
    <property type="entry name" value="Peptidase_M10"/>
    <property type="match status" value="1"/>
</dbReference>
<reference evidence="7 8" key="2">
    <citation type="journal article" date="2010" name="J. Bacteriol.">
        <title>Complete genome sequence of Beijerinckia indica subsp. indica.</title>
        <authorList>
            <person name="Tamas I."/>
            <person name="Dedysh S.N."/>
            <person name="Liesack W."/>
            <person name="Stott M.B."/>
            <person name="Alam M."/>
            <person name="Murrell J.C."/>
            <person name="Dunfield P.F."/>
        </authorList>
    </citation>
    <scope>NUCLEOTIDE SEQUENCE [LARGE SCALE GENOMIC DNA]</scope>
    <source>
        <strain evidence="8">ATCC 9039 / DSM 1715 / NCIMB 8712</strain>
    </source>
</reference>
<keyword evidence="1" id="KW-0645">Protease</keyword>
<evidence type="ECO:0000313" key="7">
    <source>
        <dbReference type="EMBL" id="ACB96219.1"/>
    </source>
</evidence>
<evidence type="ECO:0000256" key="1">
    <source>
        <dbReference type="ARBA" id="ARBA00022670"/>
    </source>
</evidence>
<dbReference type="SUPFAM" id="SSF55486">
    <property type="entry name" value="Metalloproteases ('zincins'), catalytic domain"/>
    <property type="match status" value="1"/>
</dbReference>
<dbReference type="Proteomes" id="UP000001695">
    <property type="component" value="Chromosome"/>
</dbReference>
<evidence type="ECO:0000256" key="5">
    <source>
        <dbReference type="ARBA" id="ARBA00023049"/>
    </source>
</evidence>
<dbReference type="GO" id="GO:0008270">
    <property type="term" value="F:zinc ion binding"/>
    <property type="evidence" value="ECO:0007669"/>
    <property type="project" value="InterPro"/>
</dbReference>